<organism evidence="2 3">
    <name type="scientific">Orbilia blumenaviensis</name>
    <dbReference type="NCBI Taxonomy" id="1796055"/>
    <lineage>
        <taxon>Eukaryota</taxon>
        <taxon>Fungi</taxon>
        <taxon>Dikarya</taxon>
        <taxon>Ascomycota</taxon>
        <taxon>Pezizomycotina</taxon>
        <taxon>Orbiliomycetes</taxon>
        <taxon>Orbiliales</taxon>
        <taxon>Orbiliaceae</taxon>
        <taxon>Orbilia</taxon>
    </lineage>
</organism>
<accession>A0AAV9VL92</accession>
<feature type="region of interest" description="Disordered" evidence="1">
    <location>
        <begin position="80"/>
        <end position="102"/>
    </location>
</feature>
<feature type="region of interest" description="Disordered" evidence="1">
    <location>
        <begin position="18"/>
        <end position="67"/>
    </location>
</feature>
<feature type="compositionally biased region" description="Low complexity" evidence="1">
    <location>
        <begin position="26"/>
        <end position="47"/>
    </location>
</feature>
<dbReference type="Proteomes" id="UP001373714">
    <property type="component" value="Unassembled WGS sequence"/>
</dbReference>
<feature type="compositionally biased region" description="Basic residues" evidence="1">
    <location>
        <begin position="84"/>
        <end position="102"/>
    </location>
</feature>
<keyword evidence="3" id="KW-1185">Reference proteome</keyword>
<evidence type="ECO:0000313" key="2">
    <source>
        <dbReference type="EMBL" id="KAK6361726.1"/>
    </source>
</evidence>
<feature type="compositionally biased region" description="Low complexity" evidence="1">
    <location>
        <begin position="57"/>
        <end position="67"/>
    </location>
</feature>
<reference evidence="2 3" key="1">
    <citation type="submission" date="2019-10" db="EMBL/GenBank/DDBJ databases">
        <authorList>
            <person name="Palmer J.M."/>
        </authorList>
    </citation>
    <scope>NUCLEOTIDE SEQUENCE [LARGE SCALE GENOMIC DNA]</scope>
    <source>
        <strain evidence="2 3">TWF730</strain>
    </source>
</reference>
<gene>
    <name evidence="2" type="ORF">TWF730_005440</name>
</gene>
<dbReference type="AlphaFoldDB" id="A0AAV9VL92"/>
<sequence>MFTSLRFLCFGNTPLPSLSSPSRAQSIESSSSFLSPIEEETTPQTTPKSDDRELTLSSSIGPYPIPSSLMREVESIRSHILQQKSRHQKQHTRRHKRARRQKLQPIEPPTIVPSVHCQVKLTPTSYNDVSNPYAEDTSVFELTLAEREDRGGLTVSTQEDVEEITVNTECTYPALEEQSWNEIESSAYLGLDDFISQGYLEGYDNSIVYDLPQKPGADEIYTVSEEIGLEKAPIYPAGDTGWWLIKHIDPKALSRFGSDCVIL</sequence>
<protein>
    <submittedName>
        <fullName evidence="2">Uncharacterized protein</fullName>
    </submittedName>
</protein>
<proteinExistence type="predicted"/>
<comment type="caution">
    <text evidence="2">The sequence shown here is derived from an EMBL/GenBank/DDBJ whole genome shotgun (WGS) entry which is preliminary data.</text>
</comment>
<name>A0AAV9VL92_9PEZI</name>
<evidence type="ECO:0000313" key="3">
    <source>
        <dbReference type="Proteomes" id="UP001373714"/>
    </source>
</evidence>
<dbReference type="EMBL" id="JAVHNS010000002">
    <property type="protein sequence ID" value="KAK6361726.1"/>
    <property type="molecule type" value="Genomic_DNA"/>
</dbReference>
<evidence type="ECO:0000256" key="1">
    <source>
        <dbReference type="SAM" id="MobiDB-lite"/>
    </source>
</evidence>